<evidence type="ECO:0000256" key="1">
    <source>
        <dbReference type="ARBA" id="ARBA00008455"/>
    </source>
</evidence>
<keyword evidence="4" id="KW-1185">Reference proteome</keyword>
<dbReference type="InterPro" id="IPR025660">
    <property type="entry name" value="Pept_his_AS"/>
</dbReference>
<proteinExistence type="inferred from homology"/>
<dbReference type="InterPro" id="IPR025493">
    <property type="entry name" value="DUF4384"/>
</dbReference>
<dbReference type="AlphaFoldDB" id="A0A426RLT8"/>
<feature type="domain" description="Peptidase C1A papain C-terminal" evidence="2">
    <location>
        <begin position="47"/>
        <end position="270"/>
    </location>
</feature>
<protein>
    <submittedName>
        <fullName evidence="3">DUF4384 domain-containing protein</fullName>
    </submittedName>
</protein>
<dbReference type="CDD" id="cd02619">
    <property type="entry name" value="Peptidase_C1"/>
    <property type="match status" value="1"/>
</dbReference>
<dbReference type="EMBL" id="QUSX01000001">
    <property type="protein sequence ID" value="RRQ49904.1"/>
    <property type="molecule type" value="Genomic_DNA"/>
</dbReference>
<evidence type="ECO:0000313" key="4">
    <source>
        <dbReference type="Proteomes" id="UP000286990"/>
    </source>
</evidence>
<dbReference type="Pfam" id="PF00112">
    <property type="entry name" value="Peptidase_C1"/>
    <property type="match status" value="1"/>
</dbReference>
<dbReference type="RefSeq" id="WP_125221719.1">
    <property type="nucleotide sequence ID" value="NZ_QUSX01000001.1"/>
</dbReference>
<dbReference type="InterPro" id="IPR000668">
    <property type="entry name" value="Peptidase_C1A_C"/>
</dbReference>
<sequence>MRNLTLILFFISVLGYSQTQRSTGLLFDDEAYENTPVKAKNVAFQDVVTEFTSSSLKSFVPPIKNQGGYSTCVGWATAYYGRTILESRLYNIKDSTAISRGAFAPVFTYLHSNVDNDYNCGGGAFIGKAMEAMVEKGVPYYEDYNVMCDTEIPEELYSSAERFKIKDFARIFGSDESEEFKVDGVKRSLLNGNPVVIGFMVDNAFQSAKNVYVPDNLGTTGGHAMCVIGYDDDKYGGSFEIVNSWGPTWGNDGFMWIRYSDFAEYTRYAFEMIPLKVKKEEKQILAGEVDFILRSNEPMNVRNEKGEYTGSVFGAQDVVIEKEDESIGDYITEDVYGTGTRYRMVTKVNQPAYVYVFGMDSDNEFSPLFPHKDSISPFINSDKSEVILPAAPKGAKAYARLSKDVEKDYTIVVFSLEKIDMKEVQSKLQELDGTLLDRLYVIFDDKLIKKEAMKLSKDKMSFKAEFDKGSLAMMILDIKRS</sequence>
<reference evidence="4" key="2">
    <citation type="submission" date="2018-12" db="EMBL/GenBank/DDBJ databases">
        <title>Maribacter lutimaris sp. nov., isolated from marine sediment.</title>
        <authorList>
            <person name="Kim K.K."/>
        </authorList>
    </citation>
    <scope>NUCLEOTIDE SEQUENCE [LARGE SCALE GENOMIC DNA]</scope>
    <source>
        <strain evidence="4">PoM-212</strain>
    </source>
</reference>
<evidence type="ECO:0000259" key="2">
    <source>
        <dbReference type="SMART" id="SM00645"/>
    </source>
</evidence>
<dbReference type="GO" id="GO:0008234">
    <property type="term" value="F:cysteine-type peptidase activity"/>
    <property type="evidence" value="ECO:0007669"/>
    <property type="project" value="InterPro"/>
</dbReference>
<dbReference type="Pfam" id="PF14326">
    <property type="entry name" value="DUF4384"/>
    <property type="match status" value="1"/>
</dbReference>
<dbReference type="Proteomes" id="UP000286990">
    <property type="component" value="Unassembled WGS sequence"/>
</dbReference>
<gene>
    <name evidence="3" type="ORF">DZC72_04780</name>
</gene>
<evidence type="ECO:0000313" key="3">
    <source>
        <dbReference type="EMBL" id="RRQ49904.1"/>
    </source>
</evidence>
<dbReference type="SMART" id="SM00645">
    <property type="entry name" value="Pept_C1"/>
    <property type="match status" value="1"/>
</dbReference>
<dbReference type="InterPro" id="IPR013128">
    <property type="entry name" value="Peptidase_C1A"/>
</dbReference>
<dbReference type="PANTHER" id="PTHR12411">
    <property type="entry name" value="CYSTEINE PROTEASE FAMILY C1-RELATED"/>
    <property type="match status" value="1"/>
</dbReference>
<dbReference type="PROSITE" id="PS00639">
    <property type="entry name" value="THIOL_PROTEASE_HIS"/>
    <property type="match status" value="1"/>
</dbReference>
<name>A0A426RLT8_9FLAO</name>
<reference evidence="4" key="1">
    <citation type="submission" date="2018-08" db="EMBL/GenBank/DDBJ databases">
        <authorList>
            <person name="Khan S.A."/>
            <person name="J S.E."/>
        </authorList>
    </citation>
    <scope>NUCLEOTIDE SEQUENCE [LARGE SCALE GENOMIC DNA]</scope>
    <source>
        <strain evidence="4">PoM-212</strain>
    </source>
</reference>
<comment type="similarity">
    <text evidence="1">Belongs to the peptidase C1 family.</text>
</comment>
<dbReference type="GO" id="GO:0006508">
    <property type="term" value="P:proteolysis"/>
    <property type="evidence" value="ECO:0007669"/>
    <property type="project" value="InterPro"/>
</dbReference>
<organism evidence="3 4">
    <name type="scientific">Maribacter algicola</name>
    <dbReference type="NCBI Taxonomy" id="2498892"/>
    <lineage>
        <taxon>Bacteria</taxon>
        <taxon>Pseudomonadati</taxon>
        <taxon>Bacteroidota</taxon>
        <taxon>Flavobacteriia</taxon>
        <taxon>Flavobacteriales</taxon>
        <taxon>Flavobacteriaceae</taxon>
        <taxon>Maribacter</taxon>
    </lineage>
</organism>
<dbReference type="Gene3D" id="3.90.70.10">
    <property type="entry name" value="Cysteine proteinases"/>
    <property type="match status" value="1"/>
</dbReference>
<comment type="caution">
    <text evidence="3">The sequence shown here is derived from an EMBL/GenBank/DDBJ whole genome shotgun (WGS) entry which is preliminary data.</text>
</comment>
<dbReference type="InterPro" id="IPR038765">
    <property type="entry name" value="Papain-like_cys_pep_sf"/>
</dbReference>
<accession>A0A426RLT8</accession>
<dbReference type="OrthoDB" id="3648721at2"/>
<dbReference type="SUPFAM" id="SSF54001">
    <property type="entry name" value="Cysteine proteinases"/>
    <property type="match status" value="1"/>
</dbReference>